<dbReference type="STRING" id="1167006.UWK_02207"/>
<sequence length="390" mass="43606">MTIEQNFDSKPSLLGTSELLFTGLTLLSIIGLSFGLHSLLVGHHHTFGTTREVPWGILITPYVFFACLSTGLCIISSLGQVFRIEIFQPIIPRTVFLSLATMATGLMCITLELENPWRVGLNALSSPHPASNIWWKTTIYSLFLIFMLFNFLALLVKNEKMARFFAIIAFITVTMGNLNMKSDMALLGERGFWNENYMPLYFLSLSTLCGCAAVILFTWAAKLLKGKPMNRAEELAIQSTGRLFMVLLLAIAYFTGIKVMGGFFPEFTKNPEAMYNLVQGNFFLNFWIGEVGLAVVLPLILIGVAGVQNRTTMAIASISCLVGSFVLFYDLVIVGQLIPHYYQYNVVDLPQYYPYSPSLHEIMITTGAIFFFLAAFIFGEIVLKKMKIKS</sequence>
<dbReference type="EMBL" id="CP003985">
    <property type="protein sequence ID" value="AGF78748.1"/>
    <property type="molecule type" value="Genomic_DNA"/>
</dbReference>
<organism evidence="8 9">
    <name type="scientific">Desulfocapsa sulfexigens (strain DSM 10523 / SB164P1)</name>
    <dbReference type="NCBI Taxonomy" id="1167006"/>
    <lineage>
        <taxon>Bacteria</taxon>
        <taxon>Pseudomonadati</taxon>
        <taxon>Thermodesulfobacteriota</taxon>
        <taxon>Desulfobulbia</taxon>
        <taxon>Desulfobulbales</taxon>
        <taxon>Desulfocapsaceae</taxon>
        <taxon>Desulfocapsa</taxon>
    </lineage>
</organism>
<feature type="transmembrane region" description="Helical" evidence="7">
    <location>
        <begin position="62"/>
        <end position="82"/>
    </location>
</feature>
<dbReference type="PANTHER" id="PTHR34856:SF2">
    <property type="entry name" value="PROTEIN NRFD"/>
    <property type="match status" value="1"/>
</dbReference>
<evidence type="ECO:0000256" key="7">
    <source>
        <dbReference type="SAM" id="Phobius"/>
    </source>
</evidence>
<dbReference type="KEGG" id="dsf:UWK_02207"/>
<dbReference type="HOGENOM" id="CLU_045348_3_1_7"/>
<keyword evidence="4 7" id="KW-0812">Transmembrane</keyword>
<feature type="transmembrane region" description="Helical" evidence="7">
    <location>
        <begin position="20"/>
        <end position="42"/>
    </location>
</feature>
<accession>M1P5H9</accession>
<keyword evidence="3" id="KW-1003">Cell membrane</keyword>
<evidence type="ECO:0000256" key="2">
    <source>
        <dbReference type="ARBA" id="ARBA00008929"/>
    </source>
</evidence>
<feature type="transmembrane region" description="Helical" evidence="7">
    <location>
        <begin position="314"/>
        <end position="342"/>
    </location>
</feature>
<keyword evidence="5 7" id="KW-1133">Transmembrane helix</keyword>
<dbReference type="Gene3D" id="1.20.1630.10">
    <property type="entry name" value="Formate dehydrogenase/DMSO reductase domain"/>
    <property type="match status" value="1"/>
</dbReference>
<feature type="transmembrane region" description="Helical" evidence="7">
    <location>
        <begin position="362"/>
        <end position="383"/>
    </location>
</feature>
<dbReference type="eggNOG" id="COG5557">
    <property type="taxonomic scope" value="Bacteria"/>
</dbReference>
<evidence type="ECO:0000256" key="1">
    <source>
        <dbReference type="ARBA" id="ARBA00004651"/>
    </source>
</evidence>
<dbReference type="Proteomes" id="UP000011721">
    <property type="component" value="Chromosome"/>
</dbReference>
<keyword evidence="9" id="KW-1185">Reference proteome</keyword>
<evidence type="ECO:0000256" key="3">
    <source>
        <dbReference type="ARBA" id="ARBA00022475"/>
    </source>
</evidence>
<keyword evidence="6 7" id="KW-0472">Membrane</keyword>
<dbReference type="Pfam" id="PF03916">
    <property type="entry name" value="NrfD"/>
    <property type="match status" value="1"/>
</dbReference>
<evidence type="ECO:0000256" key="5">
    <source>
        <dbReference type="ARBA" id="ARBA00022989"/>
    </source>
</evidence>
<dbReference type="PATRIC" id="fig|1167006.5.peg.2400"/>
<feature type="transmembrane region" description="Helical" evidence="7">
    <location>
        <begin position="133"/>
        <end position="155"/>
    </location>
</feature>
<proteinExistence type="inferred from homology"/>
<dbReference type="InterPro" id="IPR005614">
    <property type="entry name" value="NrfD-like"/>
</dbReference>
<dbReference type="GO" id="GO:0005886">
    <property type="term" value="C:plasma membrane"/>
    <property type="evidence" value="ECO:0007669"/>
    <property type="project" value="UniProtKB-SubCell"/>
</dbReference>
<evidence type="ECO:0000256" key="6">
    <source>
        <dbReference type="ARBA" id="ARBA00023136"/>
    </source>
</evidence>
<evidence type="ECO:0000313" key="8">
    <source>
        <dbReference type="EMBL" id="AGF78748.1"/>
    </source>
</evidence>
<comment type="subcellular location">
    <subcellularLocation>
        <location evidence="1">Cell membrane</location>
        <topology evidence="1">Multi-pass membrane protein</topology>
    </subcellularLocation>
</comment>
<feature type="transmembrane region" description="Helical" evidence="7">
    <location>
        <begin position="162"/>
        <end position="180"/>
    </location>
</feature>
<feature type="transmembrane region" description="Helical" evidence="7">
    <location>
        <begin position="200"/>
        <end position="221"/>
    </location>
</feature>
<feature type="transmembrane region" description="Helical" evidence="7">
    <location>
        <begin position="94"/>
        <end position="113"/>
    </location>
</feature>
<dbReference type="PANTHER" id="PTHR34856">
    <property type="entry name" value="PROTEIN NRFD"/>
    <property type="match status" value="1"/>
</dbReference>
<evidence type="ECO:0000313" key="9">
    <source>
        <dbReference type="Proteomes" id="UP000011721"/>
    </source>
</evidence>
<reference evidence="9" key="1">
    <citation type="journal article" date="2013" name="Stand. Genomic Sci.">
        <title>Complete genome sequence of Desulfocapsa sulfexigens, a marine deltaproteobacterium specialized in disproportionating inorganic sulfur compounds.</title>
        <authorList>
            <person name="Finster K.W."/>
            <person name="Kjeldsen K.U."/>
            <person name="Kube M."/>
            <person name="Reinhardt R."/>
            <person name="Mussmann M."/>
            <person name="Amann R."/>
            <person name="Schreiber L."/>
        </authorList>
    </citation>
    <scope>NUCLEOTIDE SEQUENCE [LARGE SCALE GENOMIC DNA]</scope>
    <source>
        <strain evidence="9">DSM 10523 / SB164P1</strain>
    </source>
</reference>
<protein>
    <submittedName>
        <fullName evidence="8">Polysulfide reductase</fullName>
    </submittedName>
</protein>
<comment type="similarity">
    <text evidence="2">Belongs to the NrfD family.</text>
</comment>
<feature type="transmembrane region" description="Helical" evidence="7">
    <location>
        <begin position="284"/>
        <end position="307"/>
    </location>
</feature>
<name>M1P5H9_DESSD</name>
<feature type="transmembrane region" description="Helical" evidence="7">
    <location>
        <begin position="242"/>
        <end position="264"/>
    </location>
</feature>
<dbReference type="InterPro" id="IPR052049">
    <property type="entry name" value="Electron_transfer_protein"/>
</dbReference>
<gene>
    <name evidence="8" type="ordered locus">UWK_02207</name>
</gene>
<evidence type="ECO:0000256" key="4">
    <source>
        <dbReference type="ARBA" id="ARBA00022692"/>
    </source>
</evidence>
<dbReference type="AlphaFoldDB" id="M1P5H9"/>